<dbReference type="Gene3D" id="1.20.1050.10">
    <property type="match status" value="1"/>
</dbReference>
<gene>
    <name evidence="3" type="ORF">Poli38472_002380</name>
</gene>
<dbReference type="SFLD" id="SFLDG00363">
    <property type="entry name" value="AMPS_(cytGST):_Alpha-__Mu-__Pi"/>
    <property type="match status" value="1"/>
</dbReference>
<dbReference type="SUPFAM" id="SSF52833">
    <property type="entry name" value="Thioredoxin-like"/>
    <property type="match status" value="1"/>
</dbReference>
<dbReference type="OrthoDB" id="420389at2759"/>
<dbReference type="CDD" id="cd03192">
    <property type="entry name" value="GST_C_Sigma_like"/>
    <property type="match status" value="1"/>
</dbReference>
<dbReference type="InterPro" id="IPR036249">
    <property type="entry name" value="Thioredoxin-like_sf"/>
</dbReference>
<dbReference type="InterPro" id="IPR010987">
    <property type="entry name" value="Glutathione-S-Trfase_C-like"/>
</dbReference>
<dbReference type="EMBL" id="SPLM01000072">
    <property type="protein sequence ID" value="TMW63439.1"/>
    <property type="molecule type" value="Genomic_DNA"/>
</dbReference>
<feature type="domain" description="GST C-terminal" evidence="2">
    <location>
        <begin position="84"/>
        <end position="198"/>
    </location>
</feature>
<protein>
    <recommendedName>
        <fullName evidence="5">Glutathione S-transferase</fullName>
    </recommendedName>
</protein>
<dbReference type="PANTHER" id="PTHR11571">
    <property type="entry name" value="GLUTATHIONE S-TRANSFERASE"/>
    <property type="match status" value="1"/>
</dbReference>
<dbReference type="InterPro" id="IPR004045">
    <property type="entry name" value="Glutathione_S-Trfase_N"/>
</dbReference>
<dbReference type="Proteomes" id="UP000794436">
    <property type="component" value="Unassembled WGS sequence"/>
</dbReference>
<dbReference type="Gene3D" id="3.40.30.10">
    <property type="entry name" value="Glutaredoxin"/>
    <property type="match status" value="1"/>
</dbReference>
<accession>A0A8K1CI16</accession>
<dbReference type="GO" id="GO:0004364">
    <property type="term" value="F:glutathione transferase activity"/>
    <property type="evidence" value="ECO:0007669"/>
    <property type="project" value="TreeGrafter"/>
</dbReference>
<dbReference type="InterPro" id="IPR050213">
    <property type="entry name" value="GST_superfamily"/>
</dbReference>
<evidence type="ECO:0008006" key="5">
    <source>
        <dbReference type="Google" id="ProtNLM"/>
    </source>
</evidence>
<evidence type="ECO:0000313" key="3">
    <source>
        <dbReference type="EMBL" id="TMW63439.1"/>
    </source>
</evidence>
<dbReference type="AlphaFoldDB" id="A0A8K1CI16"/>
<dbReference type="CDD" id="cd03039">
    <property type="entry name" value="GST_N_Sigma_like"/>
    <property type="match status" value="1"/>
</dbReference>
<dbReference type="SFLD" id="SFLDS00019">
    <property type="entry name" value="Glutathione_Transferase_(cytos"/>
    <property type="match status" value="1"/>
</dbReference>
<dbReference type="InterPro" id="IPR040079">
    <property type="entry name" value="Glutathione_S-Trfase"/>
</dbReference>
<sequence>MSQPQLKVTYFEGIPGRAELTRLALVYGGLKFENELLSFPEWAERKPSMPLGKLPACEVDGKLYIQSMAIARYAGRLTGTYPAEPLEALKVDMILETLVEAMEKWIEVNFYTKDETLKAEKIKAAETEFFPKIFSFIEKSIEGKFLLGEQVTLADLSMLDLYTNALPLFPGFLMSSYPKVAAILEALKANPNIAAHLA</sequence>
<keyword evidence="4" id="KW-1185">Reference proteome</keyword>
<organism evidence="3 4">
    <name type="scientific">Pythium oligandrum</name>
    <name type="common">Mycoparasitic fungus</name>
    <dbReference type="NCBI Taxonomy" id="41045"/>
    <lineage>
        <taxon>Eukaryota</taxon>
        <taxon>Sar</taxon>
        <taxon>Stramenopiles</taxon>
        <taxon>Oomycota</taxon>
        <taxon>Peronosporomycetes</taxon>
        <taxon>Pythiales</taxon>
        <taxon>Pythiaceae</taxon>
        <taxon>Pythium</taxon>
    </lineage>
</organism>
<proteinExistence type="predicted"/>
<name>A0A8K1CI16_PYTOL</name>
<dbReference type="GO" id="GO:0006749">
    <property type="term" value="P:glutathione metabolic process"/>
    <property type="evidence" value="ECO:0007669"/>
    <property type="project" value="TreeGrafter"/>
</dbReference>
<dbReference type="PROSITE" id="PS50405">
    <property type="entry name" value="GST_CTER"/>
    <property type="match status" value="1"/>
</dbReference>
<dbReference type="PROSITE" id="PS50404">
    <property type="entry name" value="GST_NTER"/>
    <property type="match status" value="1"/>
</dbReference>
<feature type="domain" description="GST N-terminal" evidence="1">
    <location>
        <begin position="5"/>
        <end position="82"/>
    </location>
</feature>
<comment type="caution">
    <text evidence="3">The sequence shown here is derived from an EMBL/GenBank/DDBJ whole genome shotgun (WGS) entry which is preliminary data.</text>
</comment>
<dbReference type="SFLD" id="SFLDG01205">
    <property type="entry name" value="AMPS.1"/>
    <property type="match status" value="1"/>
</dbReference>
<evidence type="ECO:0000313" key="4">
    <source>
        <dbReference type="Proteomes" id="UP000794436"/>
    </source>
</evidence>
<dbReference type="InterPro" id="IPR036282">
    <property type="entry name" value="Glutathione-S-Trfase_C_sf"/>
</dbReference>
<dbReference type="InterPro" id="IPR004046">
    <property type="entry name" value="GST_C"/>
</dbReference>
<dbReference type="Pfam" id="PF02798">
    <property type="entry name" value="GST_N"/>
    <property type="match status" value="1"/>
</dbReference>
<dbReference type="SUPFAM" id="SSF47616">
    <property type="entry name" value="GST C-terminal domain-like"/>
    <property type="match status" value="1"/>
</dbReference>
<evidence type="ECO:0000259" key="2">
    <source>
        <dbReference type="PROSITE" id="PS50405"/>
    </source>
</evidence>
<dbReference type="Pfam" id="PF14497">
    <property type="entry name" value="GST_C_3"/>
    <property type="match status" value="1"/>
</dbReference>
<reference evidence="3" key="1">
    <citation type="submission" date="2019-03" db="EMBL/GenBank/DDBJ databases">
        <title>Long read genome sequence of the mycoparasitic Pythium oligandrum ATCC 38472 isolated from sugarbeet rhizosphere.</title>
        <authorList>
            <person name="Gaulin E."/>
        </authorList>
    </citation>
    <scope>NUCLEOTIDE SEQUENCE</scope>
    <source>
        <strain evidence="3">ATCC 38472_TT</strain>
    </source>
</reference>
<evidence type="ECO:0000259" key="1">
    <source>
        <dbReference type="PROSITE" id="PS50404"/>
    </source>
</evidence>